<dbReference type="EMBL" id="JAJEKE010000016">
    <property type="protein sequence ID" value="MCQ1530890.1"/>
    <property type="molecule type" value="Genomic_DNA"/>
</dbReference>
<reference evidence="11 12" key="1">
    <citation type="submission" date="2021-10" db="EMBL/GenBank/DDBJ databases">
        <title>Lutispora strain m25 sp. nov., a thermophilic, non-spore-forming bacterium isolated from a lab-scale methanogenic bioreactor digesting anaerobic sludge.</title>
        <authorList>
            <person name="El Houari A."/>
            <person name="Mcdonald J."/>
        </authorList>
    </citation>
    <scope>NUCLEOTIDE SEQUENCE [LARGE SCALE GENOMIC DNA]</scope>
    <source>
        <strain evidence="12">m25</strain>
    </source>
</reference>
<comment type="caution">
    <text evidence="11">The sequence shown here is derived from an EMBL/GenBank/DDBJ whole genome shotgun (WGS) entry which is preliminary data.</text>
</comment>
<feature type="signal peptide" evidence="8">
    <location>
        <begin position="1"/>
        <end position="24"/>
    </location>
</feature>
<dbReference type="InterPro" id="IPR008844">
    <property type="entry name" value="Spore_GerAC-like"/>
</dbReference>
<evidence type="ECO:0000256" key="3">
    <source>
        <dbReference type="ARBA" id="ARBA00022544"/>
    </source>
</evidence>
<dbReference type="Proteomes" id="UP001651880">
    <property type="component" value="Unassembled WGS sequence"/>
</dbReference>
<dbReference type="InterPro" id="IPR046953">
    <property type="entry name" value="Spore_GerAC-like_C"/>
</dbReference>
<keyword evidence="6" id="KW-0564">Palmitate</keyword>
<gene>
    <name evidence="11" type="ORF">LJD61_15260</name>
</gene>
<comment type="similarity">
    <text evidence="2">Belongs to the GerABKC lipoprotein family.</text>
</comment>
<keyword evidence="3" id="KW-0309">Germination</keyword>
<proteinExistence type="inferred from homology"/>
<evidence type="ECO:0000256" key="8">
    <source>
        <dbReference type="SAM" id="SignalP"/>
    </source>
</evidence>
<keyword evidence="7" id="KW-0449">Lipoprotein</keyword>
<evidence type="ECO:0000256" key="4">
    <source>
        <dbReference type="ARBA" id="ARBA00022729"/>
    </source>
</evidence>
<evidence type="ECO:0000256" key="7">
    <source>
        <dbReference type="ARBA" id="ARBA00023288"/>
    </source>
</evidence>
<evidence type="ECO:0000256" key="2">
    <source>
        <dbReference type="ARBA" id="ARBA00007886"/>
    </source>
</evidence>
<dbReference type="InterPro" id="IPR057336">
    <property type="entry name" value="GerAC_N"/>
</dbReference>
<protein>
    <submittedName>
        <fullName evidence="11">Ger(X)C family spore germination protein</fullName>
    </submittedName>
</protein>
<feature type="chain" id="PRO_5046663050" evidence="8">
    <location>
        <begin position="25"/>
        <end position="421"/>
    </location>
</feature>
<dbReference type="PROSITE" id="PS51257">
    <property type="entry name" value="PROKAR_LIPOPROTEIN"/>
    <property type="match status" value="1"/>
</dbReference>
<feature type="domain" description="Spore germination protein N-terminal" evidence="10">
    <location>
        <begin position="23"/>
        <end position="196"/>
    </location>
</feature>
<evidence type="ECO:0000256" key="1">
    <source>
        <dbReference type="ARBA" id="ARBA00004635"/>
    </source>
</evidence>
<dbReference type="Pfam" id="PF05504">
    <property type="entry name" value="Spore_GerAC"/>
    <property type="match status" value="1"/>
</dbReference>
<organism evidence="11 12">
    <name type="scientific">Lutispora saccharofermentans</name>
    <dbReference type="NCBI Taxonomy" id="3024236"/>
    <lineage>
        <taxon>Bacteria</taxon>
        <taxon>Bacillati</taxon>
        <taxon>Bacillota</taxon>
        <taxon>Clostridia</taxon>
        <taxon>Lutisporales</taxon>
        <taxon>Lutisporaceae</taxon>
        <taxon>Lutispora</taxon>
    </lineage>
</organism>
<keyword evidence="5" id="KW-0472">Membrane</keyword>
<accession>A0ABT1NI10</accession>
<evidence type="ECO:0000256" key="6">
    <source>
        <dbReference type="ARBA" id="ARBA00023139"/>
    </source>
</evidence>
<evidence type="ECO:0000313" key="11">
    <source>
        <dbReference type="EMBL" id="MCQ1530890.1"/>
    </source>
</evidence>
<dbReference type="PANTHER" id="PTHR35789">
    <property type="entry name" value="SPORE GERMINATION PROTEIN B3"/>
    <property type="match status" value="1"/>
</dbReference>
<dbReference type="InterPro" id="IPR038501">
    <property type="entry name" value="Spore_GerAC_C_sf"/>
</dbReference>
<dbReference type="NCBIfam" id="TIGR02887">
    <property type="entry name" value="spore_ger_x_C"/>
    <property type="match status" value="1"/>
</dbReference>
<comment type="subcellular location">
    <subcellularLocation>
        <location evidence="1">Membrane</location>
        <topology evidence="1">Lipid-anchor</topology>
    </subcellularLocation>
</comment>
<evidence type="ECO:0000259" key="9">
    <source>
        <dbReference type="Pfam" id="PF05504"/>
    </source>
</evidence>
<keyword evidence="12" id="KW-1185">Reference proteome</keyword>
<evidence type="ECO:0000256" key="5">
    <source>
        <dbReference type="ARBA" id="ARBA00023136"/>
    </source>
</evidence>
<sequence length="421" mass="47507">MLKKISLISILFFIAIFSSSCFDAHEVDDYAYVTTIGIDKGVADKWRFSFQISDMRSSSKPQGLSEQGKTDYVTLTIDAPAFFKATNVLDTSLARMLNFRHTKYLIISREVAERGEFGDVMGPIIRFREIRRNVNVIVSEGTAESFIDNLKPAVGLSMPKMQEGFMEISKQTGFSPQIKLNDFYSSLKSTYRQPIAIMAGVNDFSHLPKNDGGGDAEQVFIGERYAGELPRKGGNHIELFGTALFDGDKMVHKLDGYETRVMLMLRGEFERGVFSHHDPLRPDLDVAVDLSQHNEPKVKVAFDEGKPVIYVNIRLDGTILAIQSRINYEKTDMIGYLEGLIETTIKQEADALIEKAKELNVDFLNFGNYVVKRFSTIQEWEKYNWLEKFKDIKAVVTVDAKIRRTGTMIKSSPVLQKGGGE</sequence>
<name>A0ABT1NI10_9FIRM</name>
<dbReference type="PANTHER" id="PTHR35789:SF1">
    <property type="entry name" value="SPORE GERMINATION PROTEIN B3"/>
    <property type="match status" value="1"/>
</dbReference>
<evidence type="ECO:0000259" key="10">
    <source>
        <dbReference type="Pfam" id="PF25198"/>
    </source>
</evidence>
<dbReference type="Pfam" id="PF25198">
    <property type="entry name" value="Spore_GerAC_N"/>
    <property type="match status" value="1"/>
</dbReference>
<dbReference type="RefSeq" id="WP_255228411.1">
    <property type="nucleotide sequence ID" value="NZ_JAJEKE010000016.1"/>
</dbReference>
<keyword evidence="4 8" id="KW-0732">Signal</keyword>
<feature type="domain" description="Spore germination GerAC-like C-terminal" evidence="9">
    <location>
        <begin position="241"/>
        <end position="406"/>
    </location>
</feature>
<dbReference type="Gene3D" id="3.30.300.210">
    <property type="entry name" value="Nutrient germinant receptor protein C, domain 3"/>
    <property type="match status" value="1"/>
</dbReference>
<evidence type="ECO:0000313" key="12">
    <source>
        <dbReference type="Proteomes" id="UP001651880"/>
    </source>
</evidence>